<gene>
    <name evidence="7" type="ORF">SDC9_134044</name>
</gene>
<dbReference type="GO" id="GO:0140359">
    <property type="term" value="F:ABC-type transporter activity"/>
    <property type="evidence" value="ECO:0007669"/>
    <property type="project" value="InterPro"/>
</dbReference>
<sequence length="331" mass="35781">MADLETGYRLLESGQVLVLVHIPQDFYQRITRGEDAQVELTAYPAHTFEQTMIFLTLDGALSAVGQSQNLMHMVGEAARRAGAGEEESETLVNEGLDYAIRQYMERRTALGKGGALSPTGDYLPLEYYISAIFALFAAMAMLPALRLTAADCGGPLLRRGLLASRSQVRRYCLGRLLSGALLIFLTLAILLPICGLFRSMGSVLYWGRDHTAWGWVALLVALPVISLTFSALALAIGGAAGEPRLGLWCGFYAVLLMAALSGALLAEGRLPAILAEIGHWTPLKPAMRIIAGTLFSFDAGRYAQDMLRLCIMLAALWGISDILIARRGGCL</sequence>
<accession>A0A645DC94</accession>
<dbReference type="GO" id="GO:0016020">
    <property type="term" value="C:membrane"/>
    <property type="evidence" value="ECO:0007669"/>
    <property type="project" value="UniProtKB-SubCell"/>
</dbReference>
<evidence type="ECO:0000256" key="3">
    <source>
        <dbReference type="ARBA" id="ARBA00022989"/>
    </source>
</evidence>
<dbReference type="Pfam" id="PF12698">
    <property type="entry name" value="ABC2_membrane_3"/>
    <property type="match status" value="1"/>
</dbReference>
<feature type="domain" description="ABC-2 type transporter transmembrane" evidence="6">
    <location>
        <begin position="3"/>
        <end position="319"/>
    </location>
</feature>
<feature type="transmembrane region" description="Helical" evidence="5">
    <location>
        <begin position="213"/>
        <end position="238"/>
    </location>
</feature>
<feature type="transmembrane region" description="Helical" evidence="5">
    <location>
        <begin position="245"/>
        <end position="266"/>
    </location>
</feature>
<protein>
    <recommendedName>
        <fullName evidence="6">ABC-2 type transporter transmembrane domain-containing protein</fullName>
    </recommendedName>
</protein>
<evidence type="ECO:0000256" key="4">
    <source>
        <dbReference type="ARBA" id="ARBA00023136"/>
    </source>
</evidence>
<feature type="transmembrane region" description="Helical" evidence="5">
    <location>
        <begin position="171"/>
        <end position="193"/>
    </location>
</feature>
<comment type="subcellular location">
    <subcellularLocation>
        <location evidence="1">Membrane</location>
        <topology evidence="1">Multi-pass membrane protein</topology>
    </subcellularLocation>
</comment>
<evidence type="ECO:0000259" key="6">
    <source>
        <dbReference type="Pfam" id="PF12698"/>
    </source>
</evidence>
<evidence type="ECO:0000256" key="1">
    <source>
        <dbReference type="ARBA" id="ARBA00004141"/>
    </source>
</evidence>
<dbReference type="InterPro" id="IPR013525">
    <property type="entry name" value="ABC2_TM"/>
</dbReference>
<comment type="caution">
    <text evidence="7">The sequence shown here is derived from an EMBL/GenBank/DDBJ whole genome shotgun (WGS) entry which is preliminary data.</text>
</comment>
<organism evidence="7">
    <name type="scientific">bioreactor metagenome</name>
    <dbReference type="NCBI Taxonomy" id="1076179"/>
    <lineage>
        <taxon>unclassified sequences</taxon>
        <taxon>metagenomes</taxon>
        <taxon>ecological metagenomes</taxon>
    </lineage>
</organism>
<keyword evidence="2 5" id="KW-0812">Transmembrane</keyword>
<reference evidence="7" key="1">
    <citation type="submission" date="2019-08" db="EMBL/GenBank/DDBJ databases">
        <authorList>
            <person name="Kucharzyk K."/>
            <person name="Murdoch R.W."/>
            <person name="Higgins S."/>
            <person name="Loffler F."/>
        </authorList>
    </citation>
    <scope>NUCLEOTIDE SEQUENCE</scope>
</reference>
<dbReference type="AlphaFoldDB" id="A0A645DC94"/>
<evidence type="ECO:0000256" key="5">
    <source>
        <dbReference type="SAM" id="Phobius"/>
    </source>
</evidence>
<keyword evidence="3 5" id="KW-1133">Transmembrane helix</keyword>
<feature type="transmembrane region" description="Helical" evidence="5">
    <location>
        <begin position="127"/>
        <end position="150"/>
    </location>
</feature>
<dbReference type="EMBL" id="VSSQ01034873">
    <property type="protein sequence ID" value="MPM86951.1"/>
    <property type="molecule type" value="Genomic_DNA"/>
</dbReference>
<keyword evidence="4 5" id="KW-0472">Membrane</keyword>
<evidence type="ECO:0000256" key="2">
    <source>
        <dbReference type="ARBA" id="ARBA00022692"/>
    </source>
</evidence>
<proteinExistence type="predicted"/>
<name>A0A645DC94_9ZZZZ</name>
<evidence type="ECO:0000313" key="7">
    <source>
        <dbReference type="EMBL" id="MPM86951.1"/>
    </source>
</evidence>